<accession>A0A9N7TSV6</accession>
<dbReference type="Proteomes" id="UP001153269">
    <property type="component" value="Unassembled WGS sequence"/>
</dbReference>
<gene>
    <name evidence="1" type="ORF">PLEPLA_LOCUS5622</name>
</gene>
<comment type="caution">
    <text evidence="1">The sequence shown here is derived from an EMBL/GenBank/DDBJ whole genome shotgun (WGS) entry which is preliminary data.</text>
</comment>
<organism evidence="1 2">
    <name type="scientific">Pleuronectes platessa</name>
    <name type="common">European plaice</name>
    <dbReference type="NCBI Taxonomy" id="8262"/>
    <lineage>
        <taxon>Eukaryota</taxon>
        <taxon>Metazoa</taxon>
        <taxon>Chordata</taxon>
        <taxon>Craniata</taxon>
        <taxon>Vertebrata</taxon>
        <taxon>Euteleostomi</taxon>
        <taxon>Actinopterygii</taxon>
        <taxon>Neopterygii</taxon>
        <taxon>Teleostei</taxon>
        <taxon>Neoteleostei</taxon>
        <taxon>Acanthomorphata</taxon>
        <taxon>Carangaria</taxon>
        <taxon>Pleuronectiformes</taxon>
        <taxon>Pleuronectoidei</taxon>
        <taxon>Pleuronectidae</taxon>
        <taxon>Pleuronectes</taxon>
    </lineage>
</organism>
<name>A0A9N7TSV6_PLEPL</name>
<evidence type="ECO:0000313" key="1">
    <source>
        <dbReference type="EMBL" id="CAB1417803.1"/>
    </source>
</evidence>
<keyword evidence="2" id="KW-1185">Reference proteome</keyword>
<sequence>MWGFIGAPLLLSLPWRARRTRRPRGQRDWPSLAHIVKVDKLAAGWGERLPSVTTRSLTTSLTFSRTFPQSAPCLYPLVRPDPAHRSAGPIGLVCGATILAGAEKSSLT</sequence>
<proteinExistence type="predicted"/>
<dbReference type="EMBL" id="CADEAL010000285">
    <property type="protein sequence ID" value="CAB1417803.1"/>
    <property type="molecule type" value="Genomic_DNA"/>
</dbReference>
<reference evidence="1" key="1">
    <citation type="submission" date="2020-03" db="EMBL/GenBank/DDBJ databases">
        <authorList>
            <person name="Weist P."/>
        </authorList>
    </citation>
    <scope>NUCLEOTIDE SEQUENCE</scope>
</reference>
<protein>
    <submittedName>
        <fullName evidence="1">Uncharacterized protein</fullName>
    </submittedName>
</protein>
<dbReference type="AlphaFoldDB" id="A0A9N7TSV6"/>
<evidence type="ECO:0000313" key="2">
    <source>
        <dbReference type="Proteomes" id="UP001153269"/>
    </source>
</evidence>